<organism evidence="1 2">
    <name type="scientific">Bradyrhizobium diazoefficiens</name>
    <dbReference type="NCBI Taxonomy" id="1355477"/>
    <lineage>
        <taxon>Bacteria</taxon>
        <taxon>Pseudomonadati</taxon>
        <taxon>Pseudomonadota</taxon>
        <taxon>Alphaproteobacteria</taxon>
        <taxon>Hyphomicrobiales</taxon>
        <taxon>Nitrobacteraceae</taxon>
        <taxon>Bradyrhizobium</taxon>
    </lineage>
</organism>
<dbReference type="AlphaFoldDB" id="A0A0E4BPD9"/>
<protein>
    <submittedName>
        <fullName evidence="1">Uncharacterized protein</fullName>
    </submittedName>
</protein>
<accession>A0A0E4BPD9</accession>
<gene>
    <name evidence="1" type="ORF">NK6_4152</name>
</gene>
<name>A0A0E4BPD9_9BRAD</name>
<proteinExistence type="predicted"/>
<evidence type="ECO:0000313" key="1">
    <source>
        <dbReference type="EMBL" id="BAR57321.1"/>
    </source>
</evidence>
<reference evidence="1 2" key="1">
    <citation type="submission" date="2014-11" db="EMBL/GenBank/DDBJ databases">
        <title>Symbiosis island explosion on the genome of extra-slow-growing strains of soybean bradyrhizobia with massive insertion sequences.</title>
        <authorList>
            <person name="Iida T."/>
            <person name="Minamisawa K."/>
        </authorList>
    </citation>
    <scope>NUCLEOTIDE SEQUENCE [LARGE SCALE GENOMIC DNA]</scope>
    <source>
        <strain evidence="1 2">NK6</strain>
    </source>
</reference>
<evidence type="ECO:0000313" key="2">
    <source>
        <dbReference type="Proteomes" id="UP000063308"/>
    </source>
</evidence>
<dbReference type="EMBL" id="AP014685">
    <property type="protein sequence ID" value="BAR57321.1"/>
    <property type="molecule type" value="Genomic_DNA"/>
</dbReference>
<dbReference type="RefSeq" id="WP_060909761.1">
    <property type="nucleotide sequence ID" value="NZ_CP126038.1"/>
</dbReference>
<dbReference type="Proteomes" id="UP000063308">
    <property type="component" value="Chromosome"/>
</dbReference>
<sequence>MNEIDRLTEFLQRLTPLSRSCLLSELERLELCGIDMPGSADVQARLRAEFRKDGSTQARATSPSRYFFAPLELLLIDGAPEHANMGRISRNTLTPIWEWICRDLLPTMARDYIKAINDQVAANNPKEVLKVASIFQTKVVKVLENTLASAESAEFARGKLAQYTASRSAFDDVKKMQQVLRAGAALPKFNEKLPEKIAKFDDGQVAQITAQLDAFKKAHPEALPFALALVARRLKTSWQLVRLATRAAASKSAADVAATPYACVVAMVLDRLDDKRLALRIALRHNRVLVARDLLAEIYDTEYALKVRIDGIENCEWGVRLQQLMDAIAALVAAEVSRFPANVGHILGSRRLRSHDTLGGKLSYLAWKGRDAVQDGAAAFRKLIGQT</sequence>